<evidence type="ECO:0000313" key="6">
    <source>
        <dbReference type="Proteomes" id="UP000009131"/>
    </source>
</evidence>
<gene>
    <name evidence="5" type="primary">Mo01785</name>
    <name evidence="5" type="ORF">E5Q_01785</name>
</gene>
<evidence type="ECO:0000259" key="4">
    <source>
        <dbReference type="Pfam" id="PF09745"/>
    </source>
</evidence>
<dbReference type="OrthoDB" id="446635at2759"/>
<dbReference type="GO" id="GO:0000381">
    <property type="term" value="P:regulation of alternative mRNA splicing, via spliceosome"/>
    <property type="evidence" value="ECO:0007669"/>
    <property type="project" value="InterPro"/>
</dbReference>
<evidence type="ECO:0000256" key="2">
    <source>
        <dbReference type="ARBA" id="ARBA00023054"/>
    </source>
</evidence>
<keyword evidence="6" id="KW-1185">Reference proteome</keyword>
<feature type="compositionally biased region" description="Basic and acidic residues" evidence="3">
    <location>
        <begin position="360"/>
        <end position="369"/>
    </location>
</feature>
<feature type="compositionally biased region" description="Polar residues" evidence="3">
    <location>
        <begin position="217"/>
        <end position="226"/>
    </location>
</feature>
<dbReference type="OMA" id="DEYYDSM"/>
<dbReference type="PANTHER" id="PTHR47845:SF1">
    <property type="entry name" value="NUCLEAR SPECKLE SPLICING REGULATORY PROTEIN 1 HOMOLOG"/>
    <property type="match status" value="1"/>
</dbReference>
<feature type="region of interest" description="Disordered" evidence="3">
    <location>
        <begin position="350"/>
        <end position="369"/>
    </location>
</feature>
<reference evidence="5 6" key="2">
    <citation type="journal article" date="2012" name="Open Biol.">
        <title>Characteristics of nucleosomes and linker DNA regions on the genome of the basidiomycete Mixia osmundae revealed by mono- and dinucleosome mapping.</title>
        <authorList>
            <person name="Nishida H."/>
            <person name="Kondo S."/>
            <person name="Matsumoto T."/>
            <person name="Suzuki Y."/>
            <person name="Yoshikawa H."/>
            <person name="Taylor T.D."/>
            <person name="Sugiyama J."/>
        </authorList>
    </citation>
    <scope>NUCLEOTIDE SEQUENCE [LARGE SCALE GENOMIC DNA]</scope>
    <source>
        <strain evidence="6">CBS 9802 / IAM 14324 / JCM 22182 / KY 12970</strain>
    </source>
</reference>
<feature type="compositionally biased region" description="Basic and acidic residues" evidence="3">
    <location>
        <begin position="154"/>
        <end position="170"/>
    </location>
</feature>
<feature type="compositionally biased region" description="Basic and acidic residues" evidence="3">
    <location>
        <begin position="383"/>
        <end position="395"/>
    </location>
</feature>
<dbReference type="HOGENOM" id="CLU_042321_1_0_1"/>
<comment type="similarity">
    <text evidence="1">Belongs to the NSRP1 family.</text>
</comment>
<accession>G7DX33</accession>
<feature type="domain" description="Nuclear speckle splicing regulatory protein 1 N-terminal" evidence="4">
    <location>
        <begin position="86"/>
        <end position="197"/>
    </location>
</feature>
<sequence length="434" mass="47618">MASAGISLSFGKLKKPGSDVKSKPRAKTALFEADADEAAKPNDVVALTELDDSSLTTARTDSTASRKKGAAAETPGLPTILSRVQRQRQQEAQELDESVFDYDGVYDSMKMGEKAAAEAKKAENALRKPKYIGGLLESAQQRKLDRVRAEDKMIQREREQEGEEFGDKEAFVTPAYQAQQAELRQAEEEERKKNEAGPKKGGLSSFYASYLAQSDQSNQAALQATATAKEGGRDFTIGPAPMPDMARAEPKSDAQLAQEAQQKLGTRVMLNESGEIVDKRELLKGGLNAEEDEDAVQMAYPSSLPAALSGTRKGGFAIPIAARMAEKALEEAARARAALLDQEAPAADVWQPAGATMTPEQRRREQRLRQSKEIEKQMLAFNEQKRKREEEERSHKIAKLARRNDETKVEELRRKALERRQAKAAADAAAAPTT</sequence>
<dbReference type="Proteomes" id="UP000009131">
    <property type="component" value="Unassembled WGS sequence"/>
</dbReference>
<dbReference type="PANTHER" id="PTHR47845">
    <property type="entry name" value="NUCLEAR SPECKLE SPLICING REGULATORY PROTEIN 1 HOMOLOG"/>
    <property type="match status" value="1"/>
</dbReference>
<proteinExistence type="inferred from homology"/>
<name>G7DX33_MIXOS</name>
<comment type="caution">
    <text evidence="5">The sequence shown here is derived from an EMBL/GenBank/DDBJ whole genome shotgun (WGS) entry which is preliminary data.</text>
</comment>
<feature type="compositionally biased region" description="Low complexity" evidence="3">
    <location>
        <begin position="423"/>
        <end position="434"/>
    </location>
</feature>
<dbReference type="InterPro" id="IPR018612">
    <property type="entry name" value="NSRP1_N"/>
</dbReference>
<evidence type="ECO:0000256" key="1">
    <source>
        <dbReference type="ARBA" id="ARBA00010126"/>
    </source>
</evidence>
<evidence type="ECO:0000313" key="5">
    <source>
        <dbReference type="EMBL" id="GAA95130.1"/>
    </source>
</evidence>
<dbReference type="AlphaFoldDB" id="G7DX33"/>
<protein>
    <recommendedName>
        <fullName evidence="4">Nuclear speckle splicing regulatory protein 1 N-terminal domain-containing protein</fullName>
    </recommendedName>
</protein>
<dbReference type="eggNOG" id="KOG2117">
    <property type="taxonomic scope" value="Eukaryota"/>
</dbReference>
<feature type="compositionally biased region" description="Basic and acidic residues" evidence="3">
    <location>
        <begin position="184"/>
        <end position="198"/>
    </location>
</feature>
<dbReference type="EMBL" id="BABT02000054">
    <property type="protein sequence ID" value="GAA95130.1"/>
    <property type="molecule type" value="Genomic_DNA"/>
</dbReference>
<keyword evidence="2" id="KW-0175">Coiled coil</keyword>
<feature type="compositionally biased region" description="Polar residues" evidence="3">
    <location>
        <begin position="54"/>
        <end position="63"/>
    </location>
</feature>
<evidence type="ECO:0000256" key="3">
    <source>
        <dbReference type="SAM" id="MobiDB-lite"/>
    </source>
</evidence>
<dbReference type="InParanoid" id="G7DX33"/>
<dbReference type="InterPro" id="IPR053246">
    <property type="entry name" value="NS_splicing_regulatory_protein"/>
</dbReference>
<feature type="compositionally biased region" description="Basic and acidic residues" evidence="3">
    <location>
        <begin position="402"/>
        <end position="421"/>
    </location>
</feature>
<dbReference type="RefSeq" id="XP_014566638.1">
    <property type="nucleotide sequence ID" value="XM_014711152.1"/>
</dbReference>
<feature type="region of interest" description="Disordered" evidence="3">
    <location>
        <begin position="217"/>
        <end position="266"/>
    </location>
</feature>
<feature type="region of interest" description="Disordered" evidence="3">
    <location>
        <begin position="154"/>
        <end position="202"/>
    </location>
</feature>
<reference evidence="5 6" key="1">
    <citation type="journal article" date="2011" name="J. Gen. Appl. Microbiol.">
        <title>Draft genome sequencing of the enigmatic basidiomycete Mixia osmundae.</title>
        <authorList>
            <person name="Nishida H."/>
            <person name="Nagatsuka Y."/>
            <person name="Sugiyama J."/>
        </authorList>
    </citation>
    <scope>NUCLEOTIDE SEQUENCE [LARGE SCALE GENOMIC DNA]</scope>
    <source>
        <strain evidence="6">CBS 9802 / IAM 14324 / JCM 22182 / KY 12970</strain>
    </source>
</reference>
<feature type="region of interest" description="Disordered" evidence="3">
    <location>
        <begin position="54"/>
        <end position="96"/>
    </location>
</feature>
<feature type="region of interest" description="Disordered" evidence="3">
    <location>
        <begin position="1"/>
        <end position="25"/>
    </location>
</feature>
<feature type="region of interest" description="Disordered" evidence="3">
    <location>
        <begin position="378"/>
        <end position="434"/>
    </location>
</feature>
<dbReference type="Pfam" id="PF09745">
    <property type="entry name" value="NSRP1_N"/>
    <property type="match status" value="1"/>
</dbReference>
<dbReference type="FunCoup" id="G7DX33">
    <property type="interactions" value="32"/>
</dbReference>
<dbReference type="STRING" id="764103.G7DX33"/>
<organism evidence="5 6">
    <name type="scientific">Mixia osmundae (strain CBS 9802 / IAM 14324 / JCM 22182 / KY 12970)</name>
    <dbReference type="NCBI Taxonomy" id="764103"/>
    <lineage>
        <taxon>Eukaryota</taxon>
        <taxon>Fungi</taxon>
        <taxon>Dikarya</taxon>
        <taxon>Basidiomycota</taxon>
        <taxon>Pucciniomycotina</taxon>
        <taxon>Mixiomycetes</taxon>
        <taxon>Mixiales</taxon>
        <taxon>Mixiaceae</taxon>
        <taxon>Mixia</taxon>
    </lineage>
</organism>